<keyword evidence="5 6" id="KW-0472">Membrane</keyword>
<dbReference type="GO" id="GO:0005886">
    <property type="term" value="C:plasma membrane"/>
    <property type="evidence" value="ECO:0007669"/>
    <property type="project" value="UniProtKB-SubCell"/>
</dbReference>
<gene>
    <name evidence="8" type="ORF">KM92CIT3_90064</name>
</gene>
<dbReference type="PANTHER" id="PTHR35007">
    <property type="entry name" value="INTEGRAL MEMBRANE PROTEIN-RELATED"/>
    <property type="match status" value="1"/>
</dbReference>
<evidence type="ECO:0000259" key="7">
    <source>
        <dbReference type="Pfam" id="PF00482"/>
    </source>
</evidence>
<keyword evidence="4 6" id="KW-1133">Transmembrane helix</keyword>
<sequence>MVILIRYGNYLGIKSHDNGNDFYCYLYLWCSSNIFIIKKTKEIKGKILSTNIIASQEVANKKQPFKDSMAGVFIFIEKLHANLIGKKHEHIFKHVAIILVACAAALYVNMEYLNFSNVVITNITLLATIYILYMRQVKKYRREFERDFSEALNIINSAVRVGRPVLQGFEECSRVIDSDFGREFKRILMRLDIGDDPERIFMDSYEKFPYSEYFSFVITVLINMKGGGQVSEVMSRLTMLISASKTLDRKKIAMTAEARMSVKVLVIIPVFFFFFLKFVAPDNFEILIGTDAGKYILYYALTSILIGLFIVWSMMNKVG</sequence>
<feature type="transmembrane region" description="Helical" evidence="6">
    <location>
        <begin position="115"/>
        <end position="133"/>
    </location>
</feature>
<name>A0A212IRE6_9ENTR</name>
<dbReference type="EMBL" id="FLUB01000021">
    <property type="protein sequence ID" value="SBV69382.1"/>
    <property type="molecule type" value="Genomic_DNA"/>
</dbReference>
<dbReference type="InterPro" id="IPR018076">
    <property type="entry name" value="T2SS_GspF_dom"/>
</dbReference>
<organism evidence="8">
    <name type="scientific">uncultured Citrobacter sp</name>
    <dbReference type="NCBI Taxonomy" id="200446"/>
    <lineage>
        <taxon>Bacteria</taxon>
        <taxon>Pseudomonadati</taxon>
        <taxon>Pseudomonadota</taxon>
        <taxon>Gammaproteobacteria</taxon>
        <taxon>Enterobacterales</taxon>
        <taxon>Enterobacteriaceae</taxon>
        <taxon>Citrobacter</taxon>
        <taxon>environmental samples</taxon>
    </lineage>
</organism>
<accession>A0A212IRE6</accession>
<evidence type="ECO:0000256" key="4">
    <source>
        <dbReference type="ARBA" id="ARBA00022989"/>
    </source>
</evidence>
<evidence type="ECO:0000256" key="2">
    <source>
        <dbReference type="ARBA" id="ARBA00022475"/>
    </source>
</evidence>
<proteinExistence type="predicted"/>
<evidence type="ECO:0000313" key="8">
    <source>
        <dbReference type="EMBL" id="SBV69382.1"/>
    </source>
</evidence>
<feature type="transmembrane region" description="Helical" evidence="6">
    <location>
        <begin position="260"/>
        <end position="276"/>
    </location>
</feature>
<evidence type="ECO:0000256" key="6">
    <source>
        <dbReference type="SAM" id="Phobius"/>
    </source>
</evidence>
<keyword evidence="3 6" id="KW-0812">Transmembrane</keyword>
<comment type="subcellular location">
    <subcellularLocation>
        <location evidence="1">Cell membrane</location>
        <topology evidence="1">Multi-pass membrane protein</topology>
    </subcellularLocation>
</comment>
<feature type="transmembrane region" description="Helical" evidence="6">
    <location>
        <begin position="296"/>
        <end position="315"/>
    </location>
</feature>
<dbReference type="PANTHER" id="PTHR35007:SF2">
    <property type="entry name" value="PILUS ASSEMBLE PROTEIN"/>
    <property type="match status" value="1"/>
</dbReference>
<evidence type="ECO:0000256" key="3">
    <source>
        <dbReference type="ARBA" id="ARBA00022692"/>
    </source>
</evidence>
<reference evidence="8" key="1">
    <citation type="submission" date="2016-04" db="EMBL/GenBank/DDBJ databases">
        <authorList>
            <person name="Evans L.H."/>
            <person name="Alamgir A."/>
            <person name="Owens N."/>
            <person name="Weber N.D."/>
            <person name="Virtaneva K."/>
            <person name="Barbian K."/>
            <person name="Babar A."/>
            <person name="Rosenke K."/>
        </authorList>
    </citation>
    <scope>NUCLEOTIDE SEQUENCE</scope>
    <source>
        <strain evidence="8">92-3</strain>
    </source>
</reference>
<evidence type="ECO:0000256" key="1">
    <source>
        <dbReference type="ARBA" id="ARBA00004651"/>
    </source>
</evidence>
<feature type="domain" description="Type II secretion system protein GspF" evidence="7">
    <location>
        <begin position="153"/>
        <end position="276"/>
    </location>
</feature>
<dbReference type="Pfam" id="PF00482">
    <property type="entry name" value="T2SSF"/>
    <property type="match status" value="1"/>
</dbReference>
<evidence type="ECO:0000256" key="5">
    <source>
        <dbReference type="ARBA" id="ARBA00023136"/>
    </source>
</evidence>
<protein>
    <recommendedName>
        <fullName evidence="7">Type II secretion system protein GspF domain-containing protein</fullName>
    </recommendedName>
</protein>
<feature type="transmembrane region" description="Helical" evidence="6">
    <location>
        <begin position="91"/>
        <end position="109"/>
    </location>
</feature>
<keyword evidence="2" id="KW-1003">Cell membrane</keyword>
<dbReference type="AlphaFoldDB" id="A0A212IRE6"/>